<keyword evidence="5 6" id="KW-0804">Transcription</keyword>
<dbReference type="InterPro" id="IPR013249">
    <property type="entry name" value="RNA_pol_sigma70_r4_t2"/>
</dbReference>
<evidence type="ECO:0000313" key="9">
    <source>
        <dbReference type="EMBL" id="QQE74970.1"/>
    </source>
</evidence>
<dbReference type="SUPFAM" id="SSF88946">
    <property type="entry name" value="Sigma2 domain of RNA polymerase sigma factors"/>
    <property type="match status" value="1"/>
</dbReference>
<reference evidence="10" key="2">
    <citation type="submission" date="2021-04" db="EMBL/GenBank/DDBJ databases">
        <title>Brevibacillus composti FJAT-54423, complete genome.</title>
        <authorList>
            <person name="Tang R."/>
        </authorList>
    </citation>
    <scope>NUCLEOTIDE SEQUENCE</scope>
    <source>
        <strain evidence="10">FJAT-54424</strain>
    </source>
</reference>
<dbReference type="GO" id="GO:0016987">
    <property type="term" value="F:sigma factor activity"/>
    <property type="evidence" value="ECO:0007669"/>
    <property type="project" value="UniProtKB-KW"/>
</dbReference>
<dbReference type="EMBL" id="CP073708">
    <property type="protein sequence ID" value="QUO42055.1"/>
    <property type="molecule type" value="Genomic_DNA"/>
</dbReference>
<keyword evidence="3 6" id="KW-0731">Sigma factor</keyword>
<keyword evidence="12" id="KW-1185">Reference proteome</keyword>
<dbReference type="InterPro" id="IPR013324">
    <property type="entry name" value="RNA_pol_sigma_r3/r4-like"/>
</dbReference>
<evidence type="ECO:0000313" key="10">
    <source>
        <dbReference type="EMBL" id="QUO42055.1"/>
    </source>
</evidence>
<dbReference type="KEGG" id="bcop:JD108_03200"/>
<gene>
    <name evidence="9" type="ORF">JD108_03200</name>
    <name evidence="10" type="ORF">KDJ56_03205</name>
</gene>
<evidence type="ECO:0000256" key="3">
    <source>
        <dbReference type="ARBA" id="ARBA00023082"/>
    </source>
</evidence>
<dbReference type="EMBL" id="CP066308">
    <property type="protein sequence ID" value="QQE74970.1"/>
    <property type="molecule type" value="Genomic_DNA"/>
</dbReference>
<dbReference type="InterPro" id="IPR014284">
    <property type="entry name" value="RNA_pol_sigma-70_dom"/>
</dbReference>
<evidence type="ECO:0000313" key="11">
    <source>
        <dbReference type="Proteomes" id="UP000595847"/>
    </source>
</evidence>
<dbReference type="InterPro" id="IPR013325">
    <property type="entry name" value="RNA_pol_sigma_r2"/>
</dbReference>
<evidence type="ECO:0000256" key="4">
    <source>
        <dbReference type="ARBA" id="ARBA00023125"/>
    </source>
</evidence>
<feature type="domain" description="RNA polymerase sigma-70 region 2" evidence="7">
    <location>
        <begin position="72"/>
        <end position="135"/>
    </location>
</feature>
<keyword evidence="2 6" id="KW-0805">Transcription regulation</keyword>
<dbReference type="InterPro" id="IPR007627">
    <property type="entry name" value="RNA_pol_sigma70_r2"/>
</dbReference>
<evidence type="ECO:0000256" key="1">
    <source>
        <dbReference type="ARBA" id="ARBA00010641"/>
    </source>
</evidence>
<dbReference type="PANTHER" id="PTHR43133">
    <property type="entry name" value="RNA POLYMERASE ECF-TYPE SIGMA FACTO"/>
    <property type="match status" value="1"/>
</dbReference>
<dbReference type="Pfam" id="PF08281">
    <property type="entry name" value="Sigma70_r4_2"/>
    <property type="match status" value="1"/>
</dbReference>
<evidence type="ECO:0000259" key="8">
    <source>
        <dbReference type="Pfam" id="PF08281"/>
    </source>
</evidence>
<dbReference type="InterPro" id="IPR036388">
    <property type="entry name" value="WH-like_DNA-bd_sf"/>
</dbReference>
<protein>
    <recommendedName>
        <fullName evidence="6">RNA polymerase sigma factor</fullName>
    </recommendedName>
</protein>
<dbReference type="Gene3D" id="1.10.10.10">
    <property type="entry name" value="Winged helix-like DNA-binding domain superfamily/Winged helix DNA-binding domain"/>
    <property type="match status" value="1"/>
</dbReference>
<dbReference type="CDD" id="cd06171">
    <property type="entry name" value="Sigma70_r4"/>
    <property type="match status" value="1"/>
</dbReference>
<dbReference type="GO" id="GO:0006352">
    <property type="term" value="P:DNA-templated transcription initiation"/>
    <property type="evidence" value="ECO:0007669"/>
    <property type="project" value="InterPro"/>
</dbReference>
<feature type="domain" description="RNA polymerase sigma factor 70 region 4 type 2" evidence="8">
    <location>
        <begin position="196"/>
        <end position="248"/>
    </location>
</feature>
<dbReference type="GO" id="GO:0006950">
    <property type="term" value="P:response to stress"/>
    <property type="evidence" value="ECO:0007669"/>
    <property type="project" value="UniProtKB-ARBA"/>
</dbReference>
<organism evidence="9 11">
    <name type="scientific">Brevibacillus composti</name>
    <dbReference type="NCBI Taxonomy" id="2796470"/>
    <lineage>
        <taxon>Bacteria</taxon>
        <taxon>Bacillati</taxon>
        <taxon>Bacillota</taxon>
        <taxon>Bacilli</taxon>
        <taxon>Bacillales</taxon>
        <taxon>Paenibacillaceae</taxon>
        <taxon>Brevibacillus</taxon>
    </lineage>
</organism>
<accession>A0A7T5JPD3</accession>
<dbReference type="Proteomes" id="UP000595847">
    <property type="component" value="Chromosome"/>
</dbReference>
<reference evidence="9 11" key="1">
    <citation type="submission" date="2020-12" db="EMBL/GenBank/DDBJ databases">
        <title>strain FJAT-54423T represents a novel species of the genus Brevibacillus.</title>
        <authorList>
            <person name="Tang R."/>
        </authorList>
    </citation>
    <scope>NUCLEOTIDE SEQUENCE [LARGE SCALE GENOMIC DNA]</scope>
    <source>
        <strain evidence="9 11">FJAT-54423</strain>
    </source>
</reference>
<dbReference type="PROSITE" id="PS01063">
    <property type="entry name" value="SIGMA70_ECF"/>
    <property type="match status" value="1"/>
</dbReference>
<dbReference type="Pfam" id="PF04542">
    <property type="entry name" value="Sigma70_r2"/>
    <property type="match status" value="1"/>
</dbReference>
<sequence>MSDGKAEVNEKKVSVSCQNRERLPVYVIGQSAKEVCSLLDKFVPTKDVTEEQEDWRLVEKARTGDREAFGELVRRHRAKVYGYARSFAPEPFMAEDIVQEALIRAFLHLGTLVDSRRFLPWLHRIVRNQAYTRLKAAPFAMEQVFSSWSATGDAEADTDWESLDSILYRLGKQQARAGSEEFASPEEALMRRELLETITQMLRCLNPRERKIVESHFFDHLSPQEIAELFRMSQPNVYQILSRSRKKLGQERIRLAVDHYICNRKDEGLMKQVTLKKPEAFSQPVWTTAAVAMYGLTEYTQRRFSMPMVMGLTGHAFRISVVPGDVHIAGPTMFDFARLLPEGMRNLGYETKVVSQFTRAEHGPNANQVAPTLLAPGAREKRKLPDKLPEALSLIHEAIDRGQAVLCWDLFIPEFGLIYGYDTEKREFQAGDNCGHDKPISYEHLGRGLLEDLFVMAIEKPLETDQKSMLTGALQTILKHYRAEAEEADCSSCAYGLAAYDAWRQAFEQKSVEPNGNAYTTAVAQDARRHASLFWTEIAETWTDASFDSIRPLVRESSRLYEQIADEFALLAKMFPFPAGGQPNDPPHAQEAIAAIGRIQEKERDAVALLEEMQKKLLA</sequence>
<dbReference type="Proteomes" id="UP000677234">
    <property type="component" value="Chromosome"/>
</dbReference>
<evidence type="ECO:0000256" key="6">
    <source>
        <dbReference type="RuleBase" id="RU000716"/>
    </source>
</evidence>
<dbReference type="InterPro" id="IPR000838">
    <property type="entry name" value="RNA_pol_sigma70_ECF_CS"/>
</dbReference>
<dbReference type="InterPro" id="IPR039425">
    <property type="entry name" value="RNA_pol_sigma-70-like"/>
</dbReference>
<dbReference type="SUPFAM" id="SSF88659">
    <property type="entry name" value="Sigma3 and sigma4 domains of RNA polymerase sigma factors"/>
    <property type="match status" value="1"/>
</dbReference>
<name>A0A7T5JPD3_9BACL</name>
<dbReference type="PANTHER" id="PTHR43133:SF51">
    <property type="entry name" value="RNA POLYMERASE SIGMA FACTOR"/>
    <property type="match status" value="1"/>
</dbReference>
<proteinExistence type="inferred from homology"/>
<evidence type="ECO:0000313" key="12">
    <source>
        <dbReference type="Proteomes" id="UP000677234"/>
    </source>
</evidence>
<dbReference type="GO" id="GO:0003677">
    <property type="term" value="F:DNA binding"/>
    <property type="evidence" value="ECO:0007669"/>
    <property type="project" value="UniProtKB-KW"/>
</dbReference>
<dbReference type="Gene3D" id="1.10.1740.10">
    <property type="match status" value="1"/>
</dbReference>
<dbReference type="AlphaFoldDB" id="A0A7T5JPD3"/>
<keyword evidence="4 6" id="KW-0238">DNA-binding</keyword>
<dbReference type="NCBIfam" id="TIGR02937">
    <property type="entry name" value="sigma70-ECF"/>
    <property type="match status" value="1"/>
</dbReference>
<evidence type="ECO:0000256" key="5">
    <source>
        <dbReference type="ARBA" id="ARBA00023163"/>
    </source>
</evidence>
<evidence type="ECO:0000259" key="7">
    <source>
        <dbReference type="Pfam" id="PF04542"/>
    </source>
</evidence>
<comment type="similarity">
    <text evidence="1 6">Belongs to the sigma-70 factor family. ECF subfamily.</text>
</comment>
<evidence type="ECO:0000256" key="2">
    <source>
        <dbReference type="ARBA" id="ARBA00023015"/>
    </source>
</evidence>